<dbReference type="AlphaFoldDB" id="Q56TM1"/>
<proteinExistence type="predicted"/>
<dbReference type="InterPro" id="IPR055005">
    <property type="entry name" value="SlpA_D2"/>
</dbReference>
<dbReference type="Pfam" id="PF22796">
    <property type="entry name" value="SlpA_N"/>
    <property type="match status" value="1"/>
</dbReference>
<keyword evidence="1" id="KW-0732">Signal</keyword>
<dbReference type="InterPro" id="IPR024968">
    <property type="entry name" value="SlpA_C_lactobacillus"/>
</dbReference>
<sequence>ALLAVAPVAASAVSVNADANTTVSIGNSLTPLPDNSTVKLSSSLSGVVSMNGDVAYPDTFHVGGSISANLAGSNFSAILPADANMVATANNTADQGKPGKYTVAYPADTSINFGTSNANKEVTITVPAGMVATVSTDNYVNASDAASKYTTDGTKSKDIKVKINKNGLLTFNTLSVKNVKVVNSNDATAVLFLNKQNGQTTTTGNITVYAGNDSKMNVSQIVTEFDKNYVVGQLNGSASTGDFVVSANEIAKELRAQNISVDANGYFTAPKSFSLNILATSDTTNAKATMVLTVNVPNGKEVTPATVPSQSKTVMHNAYFYDKDAKRVGTDKVTRYNTVTVSMNKTKFSNGIEYYEVIENGKATGKFINADNIDGTKRT</sequence>
<dbReference type="InterPro" id="IPR004903">
    <property type="entry name" value="S-layer_prot"/>
</dbReference>
<reference evidence="5" key="1">
    <citation type="journal article" date="2005" name="Appl. Environ. Microbiol.">
        <title>Detection, characterization, and in vitro and in vivo expression of genes encoding S-proteins in Lactobacillus gallinarum strains isolated from chicken crops.</title>
        <authorList>
            <person name="Hagen K.E."/>
            <person name="Guan L.L."/>
            <person name="Tannock G.W."/>
            <person name="Korver D.R."/>
            <person name="Allison G.E."/>
        </authorList>
    </citation>
    <scope>NUCLEOTIDE SEQUENCE</scope>
    <source>
        <strain evidence="5">D44-2</strain>
    </source>
</reference>
<evidence type="ECO:0000256" key="1">
    <source>
        <dbReference type="SAM" id="SignalP"/>
    </source>
</evidence>
<evidence type="ECO:0000259" key="3">
    <source>
        <dbReference type="Pfam" id="PF22796"/>
    </source>
</evidence>
<dbReference type="InterPro" id="IPR055006">
    <property type="entry name" value="SlpA_N"/>
</dbReference>
<dbReference type="Pfam" id="PF22797">
    <property type="entry name" value="SlpA_D2"/>
    <property type="match status" value="1"/>
</dbReference>
<feature type="domain" description="S-layer protein" evidence="4">
    <location>
        <begin position="197"/>
        <end position="298"/>
    </location>
</feature>
<dbReference type="EMBL" id="AY597267">
    <property type="protein sequence ID" value="AAT99080.1"/>
    <property type="molecule type" value="Genomic_DNA"/>
</dbReference>
<accession>Q56TM1</accession>
<feature type="domain" description="S-layer protein N-terminal" evidence="3">
    <location>
        <begin position="14"/>
        <end position="183"/>
    </location>
</feature>
<dbReference type="GO" id="GO:0030115">
    <property type="term" value="C:S-layer"/>
    <property type="evidence" value="ECO:0007669"/>
    <property type="project" value="InterPro"/>
</dbReference>
<dbReference type="PRINTS" id="PR01729">
    <property type="entry name" value="SURFACELAYER"/>
</dbReference>
<feature type="non-terminal residue" evidence="5">
    <location>
        <position position="1"/>
    </location>
</feature>
<name>Q56TM1_9LACO</name>
<evidence type="ECO:0000313" key="5">
    <source>
        <dbReference type="EMBL" id="AAT99080.1"/>
    </source>
</evidence>
<dbReference type="GO" id="GO:0009274">
    <property type="term" value="C:peptidoglycan-based cell wall"/>
    <property type="evidence" value="ECO:0007669"/>
    <property type="project" value="InterPro"/>
</dbReference>
<protein>
    <submittedName>
        <fullName evidence="5">LgsG</fullName>
    </submittedName>
</protein>
<evidence type="ECO:0000259" key="4">
    <source>
        <dbReference type="Pfam" id="PF22797"/>
    </source>
</evidence>
<organism evidence="5">
    <name type="scientific">Lactobacillus gallinarum</name>
    <dbReference type="NCBI Taxonomy" id="52242"/>
    <lineage>
        <taxon>Bacteria</taxon>
        <taxon>Bacillati</taxon>
        <taxon>Bacillota</taxon>
        <taxon>Bacilli</taxon>
        <taxon>Lactobacillales</taxon>
        <taxon>Lactobacillaceae</taxon>
        <taxon>Lactobacillus</taxon>
    </lineage>
</organism>
<feature type="signal peptide" evidence="1">
    <location>
        <begin position="1"/>
        <end position="19"/>
    </location>
</feature>
<feature type="chain" id="PRO_5004250773" evidence="1">
    <location>
        <begin position="20"/>
        <end position="379"/>
    </location>
</feature>
<gene>
    <name evidence="5" type="primary">lgsG</name>
</gene>
<feature type="non-terminal residue" evidence="5">
    <location>
        <position position="379"/>
    </location>
</feature>
<dbReference type="Pfam" id="PF03217">
    <property type="entry name" value="SlpA"/>
    <property type="match status" value="1"/>
</dbReference>
<dbReference type="GO" id="GO:0005199">
    <property type="term" value="F:structural constituent of cell wall"/>
    <property type="evidence" value="ECO:0007669"/>
    <property type="project" value="InterPro"/>
</dbReference>
<evidence type="ECO:0000259" key="2">
    <source>
        <dbReference type="Pfam" id="PF03217"/>
    </source>
</evidence>
<feature type="domain" description="S-layer protein C-terminal" evidence="2">
    <location>
        <begin position="306"/>
        <end position="370"/>
    </location>
</feature>